<dbReference type="InterPro" id="IPR001584">
    <property type="entry name" value="Integrase_cat-core"/>
</dbReference>
<evidence type="ECO:0000256" key="1">
    <source>
        <dbReference type="SAM" id="MobiDB-lite"/>
    </source>
</evidence>
<name>U6K5G3_9EIME</name>
<sequence length="406" mass="44801">MRPSIEEYVLSCPDCQQQRPRNTLKPGFLHSLPIPDRIWTDISVDFIVGLPPVRGHDSIYVVVDRLSKYAHFIPCSSTVTAEGVAQLFINHVWKLHGLPKSIITDRDPKFVSAIWRSLMQQLGIDHNMTTANHQEADGQTERNNPTLVQSLRLYTQQNTSSWLDFLACAEWVYNTTVHSSTRCSPASLVYTETPLADPPLDLAVGSQLRPTVASDFGTQLAAARECMRKAQERQARNYDKRRSAVSFNPGDLVLVDSHALRSTQEGEQPKTLHDGLDRLRWREGAADQQYLAQWGWAPPLGLCWDFLGRLVGGDPAQRDAAVTTALVLDDLQSSIQTPESSPFLILLAQRSGVRPAYSGGAEAPSQQRGGRRIMTRRLRTGTGVENSSGSSSGSSSSNSSNPSRPA</sequence>
<protein>
    <submittedName>
        <fullName evidence="3">Retrotransposon nucleocapsid protein, related</fullName>
    </submittedName>
</protein>
<organism evidence="3 4">
    <name type="scientific">Eimeria mitis</name>
    <dbReference type="NCBI Taxonomy" id="44415"/>
    <lineage>
        <taxon>Eukaryota</taxon>
        <taxon>Sar</taxon>
        <taxon>Alveolata</taxon>
        <taxon>Apicomplexa</taxon>
        <taxon>Conoidasida</taxon>
        <taxon>Coccidia</taxon>
        <taxon>Eucoccidiorida</taxon>
        <taxon>Eimeriorina</taxon>
        <taxon>Eimeriidae</taxon>
        <taxon>Eimeria</taxon>
    </lineage>
</organism>
<dbReference type="SUPFAM" id="SSF53098">
    <property type="entry name" value="Ribonuclease H-like"/>
    <property type="match status" value="1"/>
</dbReference>
<dbReference type="Pfam" id="PF00665">
    <property type="entry name" value="rve"/>
    <property type="match status" value="1"/>
</dbReference>
<dbReference type="OrthoDB" id="2202254at2759"/>
<feature type="domain" description="Integrase catalytic" evidence="2">
    <location>
        <begin position="29"/>
        <end position="193"/>
    </location>
</feature>
<gene>
    <name evidence="3" type="ORF">EMH_0079280</name>
</gene>
<dbReference type="InterPro" id="IPR012337">
    <property type="entry name" value="RNaseH-like_sf"/>
</dbReference>
<dbReference type="VEuPathDB" id="ToxoDB:EMH_0079280"/>
<dbReference type="AlphaFoldDB" id="U6K5G3"/>
<feature type="compositionally biased region" description="Basic residues" evidence="1">
    <location>
        <begin position="369"/>
        <end position="379"/>
    </location>
</feature>
<dbReference type="EMBL" id="HG684754">
    <property type="protein sequence ID" value="CDJ33009.1"/>
    <property type="molecule type" value="Genomic_DNA"/>
</dbReference>
<evidence type="ECO:0000259" key="2">
    <source>
        <dbReference type="PROSITE" id="PS50994"/>
    </source>
</evidence>
<feature type="region of interest" description="Disordered" evidence="1">
    <location>
        <begin position="355"/>
        <end position="406"/>
    </location>
</feature>
<dbReference type="PROSITE" id="PS50994">
    <property type="entry name" value="INTEGRASE"/>
    <property type="match status" value="1"/>
</dbReference>
<evidence type="ECO:0000313" key="3">
    <source>
        <dbReference type="EMBL" id="CDJ33009.1"/>
    </source>
</evidence>
<reference evidence="3" key="1">
    <citation type="submission" date="2013-10" db="EMBL/GenBank/DDBJ databases">
        <title>Genomic analysis of the causative agents of coccidiosis in chickens.</title>
        <authorList>
            <person name="Reid A.J."/>
            <person name="Blake D."/>
            <person name="Billington K."/>
            <person name="Browne H."/>
            <person name="Dunn M."/>
            <person name="Hung S."/>
            <person name="Kawahara F."/>
            <person name="Miranda-Saavedra D."/>
            <person name="Mourier T."/>
            <person name="Nagra H."/>
            <person name="Otto T.D."/>
            <person name="Rawlings N."/>
            <person name="Sanchez A."/>
            <person name="Sanders M."/>
            <person name="Subramaniam C."/>
            <person name="Tay Y."/>
            <person name="Dear P."/>
            <person name="Doerig C."/>
            <person name="Gruber A."/>
            <person name="Parkinson J."/>
            <person name="Shirley M."/>
            <person name="Wan K.L."/>
            <person name="Berriman M."/>
            <person name="Tomley F."/>
            <person name="Pain A."/>
        </authorList>
    </citation>
    <scope>NUCLEOTIDE SEQUENCE [LARGE SCALE GENOMIC DNA]</scope>
    <source>
        <strain evidence="3">Houghton</strain>
    </source>
</reference>
<dbReference type="GO" id="GO:0015074">
    <property type="term" value="P:DNA integration"/>
    <property type="evidence" value="ECO:0007669"/>
    <property type="project" value="InterPro"/>
</dbReference>
<dbReference type="RefSeq" id="XP_013355573.1">
    <property type="nucleotide sequence ID" value="XM_013500119.1"/>
</dbReference>
<dbReference type="PANTHER" id="PTHR37984:SF15">
    <property type="entry name" value="INTEGRASE CATALYTIC DOMAIN-CONTAINING PROTEIN"/>
    <property type="match status" value="1"/>
</dbReference>
<dbReference type="Gene3D" id="3.30.420.10">
    <property type="entry name" value="Ribonuclease H-like superfamily/Ribonuclease H"/>
    <property type="match status" value="1"/>
</dbReference>
<proteinExistence type="predicted"/>
<feature type="compositionally biased region" description="Low complexity" evidence="1">
    <location>
        <begin position="380"/>
        <end position="406"/>
    </location>
</feature>
<dbReference type="PANTHER" id="PTHR37984">
    <property type="entry name" value="PROTEIN CBG26694"/>
    <property type="match status" value="1"/>
</dbReference>
<dbReference type="GO" id="GO:0003676">
    <property type="term" value="F:nucleic acid binding"/>
    <property type="evidence" value="ECO:0007669"/>
    <property type="project" value="InterPro"/>
</dbReference>
<reference evidence="3" key="2">
    <citation type="submission" date="2013-10" db="EMBL/GenBank/DDBJ databases">
        <authorList>
            <person name="Aslett M."/>
        </authorList>
    </citation>
    <scope>NUCLEOTIDE SEQUENCE [LARGE SCALE GENOMIC DNA]</scope>
    <source>
        <strain evidence="3">Houghton</strain>
    </source>
</reference>
<accession>U6K5G3</accession>
<dbReference type="InterPro" id="IPR050951">
    <property type="entry name" value="Retrovirus_Pol_polyprotein"/>
</dbReference>
<dbReference type="GeneID" id="25382360"/>
<keyword evidence="4" id="KW-1185">Reference proteome</keyword>
<dbReference type="Proteomes" id="UP000030744">
    <property type="component" value="Unassembled WGS sequence"/>
</dbReference>
<dbReference type="InterPro" id="IPR036397">
    <property type="entry name" value="RNaseH_sf"/>
</dbReference>
<evidence type="ECO:0000313" key="4">
    <source>
        <dbReference type="Proteomes" id="UP000030744"/>
    </source>
</evidence>